<dbReference type="InterPro" id="IPR016299">
    <property type="entry name" value="Riboflavin_synth_RibBA"/>
</dbReference>
<dbReference type="HAMAP" id="MF_01283">
    <property type="entry name" value="RibBA"/>
    <property type="match status" value="1"/>
</dbReference>
<keyword evidence="7 18" id="KW-0686">Riboflavin biosynthesis</keyword>
<dbReference type="HAMAP" id="MF_00180">
    <property type="entry name" value="RibB"/>
    <property type="match status" value="1"/>
</dbReference>
<keyword evidence="15 18" id="KW-0456">Lyase</keyword>
<evidence type="ECO:0000256" key="16">
    <source>
        <dbReference type="ARBA" id="ARBA00023268"/>
    </source>
</evidence>
<evidence type="ECO:0000256" key="7">
    <source>
        <dbReference type="ARBA" id="ARBA00022619"/>
    </source>
</evidence>
<evidence type="ECO:0000256" key="18">
    <source>
        <dbReference type="HAMAP-Rule" id="MF_01283"/>
    </source>
</evidence>
<feature type="binding site" evidence="18">
    <location>
        <begin position="29"/>
        <end position="30"/>
    </location>
    <ligand>
        <name>D-ribulose 5-phosphate</name>
        <dbReference type="ChEBI" id="CHEBI:58121"/>
    </ligand>
</feature>
<keyword evidence="21" id="KW-1185">Reference proteome</keyword>
<dbReference type="NCBIfam" id="TIGR00505">
    <property type="entry name" value="ribA"/>
    <property type="match status" value="1"/>
</dbReference>
<comment type="cofactor">
    <cofactor evidence="18">
        <name>Mg(2+)</name>
        <dbReference type="ChEBI" id="CHEBI:18420"/>
    </cofactor>
    <cofactor evidence="18">
        <name>Mn(2+)</name>
        <dbReference type="ChEBI" id="CHEBI:29035"/>
    </cofactor>
    <text evidence="18">Binds 2 divalent metal cations per subunit. Magnesium or manganese.</text>
</comment>
<feature type="binding site" evidence="18">
    <location>
        <position position="271"/>
    </location>
    <ligand>
        <name>Zn(2+)</name>
        <dbReference type="ChEBI" id="CHEBI:29105"/>
        <note>catalytic</note>
    </ligand>
</feature>
<feature type="binding site" evidence="18">
    <location>
        <position position="260"/>
    </location>
    <ligand>
        <name>Zn(2+)</name>
        <dbReference type="ChEBI" id="CHEBI:29105"/>
        <note>catalytic</note>
    </ligand>
</feature>
<comment type="cofactor">
    <cofactor evidence="18">
        <name>Zn(2+)</name>
        <dbReference type="ChEBI" id="CHEBI:29105"/>
    </cofactor>
    <text evidence="18">Binds 1 zinc ion per subunit.</text>
</comment>
<dbReference type="InterPro" id="IPR000422">
    <property type="entry name" value="DHBP_synthase_RibB"/>
</dbReference>
<dbReference type="InterPro" id="IPR032677">
    <property type="entry name" value="GTP_cyclohydro_II"/>
</dbReference>
<evidence type="ECO:0000256" key="3">
    <source>
        <dbReference type="ARBA" id="ARBA00004853"/>
    </source>
</evidence>
<organism evidence="20 21">
    <name type="scientific">Pedobacter flavus</name>
    <dbReference type="NCBI Taxonomy" id="3113906"/>
    <lineage>
        <taxon>Bacteria</taxon>
        <taxon>Pseudomonadati</taxon>
        <taxon>Bacteroidota</taxon>
        <taxon>Sphingobacteriia</taxon>
        <taxon>Sphingobacteriales</taxon>
        <taxon>Sphingobacteriaceae</taxon>
        <taxon>Pedobacter</taxon>
    </lineage>
</organism>
<comment type="similarity">
    <text evidence="5 18">In the N-terminal section; belongs to the DHBP synthase family.</text>
</comment>
<dbReference type="Gene3D" id="3.40.50.10990">
    <property type="entry name" value="GTP cyclohydrolase II"/>
    <property type="match status" value="1"/>
</dbReference>
<evidence type="ECO:0000256" key="5">
    <source>
        <dbReference type="ARBA" id="ARBA00005520"/>
    </source>
</evidence>
<feature type="binding site" evidence="18">
    <location>
        <position position="30"/>
    </location>
    <ligand>
        <name>Mg(2+)</name>
        <dbReference type="ChEBI" id="CHEBI:18420"/>
        <label>1</label>
    </ligand>
</feature>
<dbReference type="Pfam" id="PF00926">
    <property type="entry name" value="DHBP_synthase"/>
    <property type="match status" value="1"/>
</dbReference>
<feature type="binding site" evidence="18">
    <location>
        <position position="355"/>
    </location>
    <ligand>
        <name>GTP</name>
        <dbReference type="ChEBI" id="CHEBI:37565"/>
    </ligand>
</feature>
<comment type="catalytic activity">
    <reaction evidence="17 18">
        <text>GTP + 4 H2O = 2,5-diamino-6-hydroxy-4-(5-phosphoribosylamino)-pyrimidine + formate + 2 phosphate + 3 H(+)</text>
        <dbReference type="Rhea" id="RHEA:23704"/>
        <dbReference type="ChEBI" id="CHEBI:15377"/>
        <dbReference type="ChEBI" id="CHEBI:15378"/>
        <dbReference type="ChEBI" id="CHEBI:15740"/>
        <dbReference type="ChEBI" id="CHEBI:37565"/>
        <dbReference type="ChEBI" id="CHEBI:43474"/>
        <dbReference type="ChEBI" id="CHEBI:58614"/>
        <dbReference type="EC" id="3.5.4.25"/>
    </reaction>
</comment>
<gene>
    <name evidence="18" type="primary">ribBA</name>
    <name evidence="20" type="ORF">VRU49_06035</name>
</gene>
<feature type="binding site" evidence="18">
    <location>
        <position position="320"/>
    </location>
    <ligand>
        <name>GTP</name>
        <dbReference type="ChEBI" id="CHEBI:37565"/>
    </ligand>
</feature>
<protein>
    <recommendedName>
        <fullName evidence="18">Riboflavin biosynthesis protein RibBA</fullName>
    </recommendedName>
    <domain>
        <recommendedName>
            <fullName evidence="18">3,4-dihydroxy-2-butanone 4-phosphate synthase</fullName>
            <shortName evidence="18">DHBP synthase</shortName>
            <ecNumber evidence="18">4.1.99.12</ecNumber>
        </recommendedName>
    </domain>
    <domain>
        <recommendedName>
            <fullName evidence="18">GTP cyclohydrolase-2</fullName>
            <ecNumber evidence="18">3.5.4.25</ecNumber>
        </recommendedName>
        <alternativeName>
            <fullName evidence="18">GTP cyclohydrolase II</fullName>
        </alternativeName>
    </domain>
</protein>
<dbReference type="GO" id="GO:0008686">
    <property type="term" value="F:3,4-dihydroxy-2-butanone-4-phosphate synthase activity"/>
    <property type="evidence" value="ECO:0007669"/>
    <property type="project" value="UniProtKB-EC"/>
</dbReference>
<dbReference type="NCBIfam" id="NF006803">
    <property type="entry name" value="PRK09311.1"/>
    <property type="match status" value="1"/>
</dbReference>
<keyword evidence="11 18" id="KW-0862">Zinc</keyword>
<dbReference type="EMBL" id="JAZDQU010000002">
    <property type="protein sequence ID" value="MEE1884979.1"/>
    <property type="molecule type" value="Genomic_DNA"/>
</dbReference>
<keyword evidence="16 18" id="KW-0511">Multifunctional enzyme</keyword>
<dbReference type="PANTHER" id="PTHR21327:SF18">
    <property type="entry name" value="3,4-DIHYDROXY-2-BUTANONE 4-PHOSPHATE SYNTHASE"/>
    <property type="match status" value="1"/>
</dbReference>
<evidence type="ECO:0000256" key="13">
    <source>
        <dbReference type="ARBA" id="ARBA00023134"/>
    </source>
</evidence>
<feature type="binding site" evidence="18">
    <location>
        <begin position="298"/>
        <end position="300"/>
    </location>
    <ligand>
        <name>GTP</name>
        <dbReference type="ChEBI" id="CHEBI:37565"/>
    </ligand>
</feature>
<dbReference type="InterPro" id="IPR017945">
    <property type="entry name" value="DHBP_synth_RibB-like_a/b_dom"/>
</dbReference>
<evidence type="ECO:0000313" key="21">
    <source>
        <dbReference type="Proteomes" id="UP001337681"/>
    </source>
</evidence>
<feature type="binding site" evidence="18">
    <location>
        <begin position="255"/>
        <end position="259"/>
    </location>
    <ligand>
        <name>GTP</name>
        <dbReference type="ChEBI" id="CHEBI:37565"/>
    </ligand>
</feature>
<dbReference type="PIRSF" id="PIRSF001259">
    <property type="entry name" value="RibA"/>
    <property type="match status" value="1"/>
</dbReference>
<evidence type="ECO:0000256" key="2">
    <source>
        <dbReference type="ARBA" id="ARBA00002284"/>
    </source>
</evidence>
<keyword evidence="9 18" id="KW-0547">Nucleotide-binding</keyword>
<feature type="binding site" evidence="18">
    <location>
        <position position="273"/>
    </location>
    <ligand>
        <name>Zn(2+)</name>
        <dbReference type="ChEBI" id="CHEBI:29105"/>
        <note>catalytic</note>
    </ligand>
</feature>
<feature type="binding site" evidence="18">
    <location>
        <begin position="143"/>
        <end position="147"/>
    </location>
    <ligand>
        <name>D-ribulose 5-phosphate</name>
        <dbReference type="ChEBI" id="CHEBI:58121"/>
    </ligand>
</feature>
<dbReference type="InterPro" id="IPR000926">
    <property type="entry name" value="RibA"/>
</dbReference>
<dbReference type="EC" id="4.1.99.12" evidence="18"/>
<evidence type="ECO:0000313" key="20">
    <source>
        <dbReference type="EMBL" id="MEE1884979.1"/>
    </source>
</evidence>
<evidence type="ECO:0000256" key="15">
    <source>
        <dbReference type="ARBA" id="ARBA00023239"/>
    </source>
</evidence>
<feature type="binding site" evidence="18">
    <location>
        <position position="167"/>
    </location>
    <ligand>
        <name>D-ribulose 5-phosphate</name>
        <dbReference type="ChEBI" id="CHEBI:58121"/>
    </ligand>
</feature>
<keyword evidence="12 18" id="KW-0460">Magnesium</keyword>
<evidence type="ECO:0000256" key="17">
    <source>
        <dbReference type="ARBA" id="ARBA00049295"/>
    </source>
</evidence>
<dbReference type="Proteomes" id="UP001337681">
    <property type="component" value="Unassembled WGS sequence"/>
</dbReference>
<dbReference type="EC" id="3.5.4.25" evidence="18"/>
<dbReference type="RefSeq" id="WP_330145900.1">
    <property type="nucleotide sequence ID" value="NZ_JAZDQU010000002.1"/>
</dbReference>
<dbReference type="HAMAP" id="MF_00179">
    <property type="entry name" value="RibA"/>
    <property type="match status" value="1"/>
</dbReference>
<evidence type="ECO:0000256" key="8">
    <source>
        <dbReference type="ARBA" id="ARBA00022723"/>
    </source>
</evidence>
<comment type="function">
    <text evidence="18">Catalyzes the conversion of GTP to 2,5-diamino-6-ribosylamino-4(3H)-pyrimidinone 5'-phosphate (DARP), formate and pyrophosphate.</text>
</comment>
<keyword evidence="14 18" id="KW-0464">Manganese</keyword>
<comment type="catalytic activity">
    <reaction evidence="1 18">
        <text>D-ribulose 5-phosphate = (2S)-2-hydroxy-3-oxobutyl phosphate + formate + H(+)</text>
        <dbReference type="Rhea" id="RHEA:18457"/>
        <dbReference type="ChEBI" id="CHEBI:15378"/>
        <dbReference type="ChEBI" id="CHEBI:15740"/>
        <dbReference type="ChEBI" id="CHEBI:58121"/>
        <dbReference type="ChEBI" id="CHEBI:58830"/>
        <dbReference type="EC" id="4.1.99.12"/>
    </reaction>
</comment>
<dbReference type="NCBIfam" id="NF001591">
    <property type="entry name" value="PRK00393.1"/>
    <property type="match status" value="1"/>
</dbReference>
<feature type="domain" description="GTP cyclohydrolase II" evidence="19">
    <location>
        <begin position="213"/>
        <end position="376"/>
    </location>
</feature>
<evidence type="ECO:0000256" key="4">
    <source>
        <dbReference type="ARBA" id="ARBA00004904"/>
    </source>
</evidence>
<dbReference type="GO" id="GO:0003935">
    <property type="term" value="F:GTP cyclohydrolase II activity"/>
    <property type="evidence" value="ECO:0007669"/>
    <property type="project" value="UniProtKB-EC"/>
</dbReference>
<reference evidence="20 21" key="1">
    <citation type="submission" date="2024-01" db="EMBL/GenBank/DDBJ databases">
        <title>Pedobacter sp. nov., isolated from oil-contaminated soil.</title>
        <authorList>
            <person name="Le N.T.T."/>
        </authorList>
    </citation>
    <scope>NUCLEOTIDE SEQUENCE [LARGE SCALE GENOMIC DNA]</scope>
    <source>
        <strain evidence="20 21">VNH31</strain>
    </source>
</reference>
<feature type="binding site" evidence="18">
    <location>
        <position position="276"/>
    </location>
    <ligand>
        <name>GTP</name>
        <dbReference type="ChEBI" id="CHEBI:37565"/>
    </ligand>
</feature>
<feature type="site" description="Essential for DHBP synthase activity" evidence="18">
    <location>
        <position position="129"/>
    </location>
</feature>
<proteinExistence type="inferred from homology"/>
<dbReference type="CDD" id="cd00641">
    <property type="entry name" value="GTP_cyclohydro2"/>
    <property type="match status" value="1"/>
</dbReference>
<evidence type="ECO:0000256" key="12">
    <source>
        <dbReference type="ARBA" id="ARBA00022842"/>
    </source>
</evidence>
<name>A0ABU7H118_9SPHI</name>
<evidence type="ECO:0000259" key="19">
    <source>
        <dbReference type="Pfam" id="PF00925"/>
    </source>
</evidence>
<keyword evidence="10 18" id="KW-0378">Hydrolase</keyword>
<feature type="binding site" evidence="18">
    <location>
        <position position="146"/>
    </location>
    <ligand>
        <name>Mg(2+)</name>
        <dbReference type="ChEBI" id="CHEBI:18420"/>
        <label>2</label>
    </ligand>
</feature>
<feature type="active site" description="Proton acceptor; for GTP cyclohydrolase activity" evidence="18">
    <location>
        <position position="332"/>
    </location>
</feature>
<dbReference type="Gene3D" id="3.90.870.10">
    <property type="entry name" value="DHBP synthase"/>
    <property type="match status" value="1"/>
</dbReference>
<accession>A0ABU7H118</accession>
<comment type="caution">
    <text evidence="20">The sequence shown here is derived from an EMBL/GenBank/DDBJ whole genome shotgun (WGS) entry which is preliminary data.</text>
</comment>
<comment type="similarity">
    <text evidence="6 18">In the C-terminal section; belongs to the GTP cyclohydrolase II family.</text>
</comment>
<dbReference type="SUPFAM" id="SSF142695">
    <property type="entry name" value="RibA-like"/>
    <property type="match status" value="1"/>
</dbReference>
<evidence type="ECO:0000256" key="6">
    <source>
        <dbReference type="ARBA" id="ARBA00008976"/>
    </source>
</evidence>
<evidence type="ECO:0000256" key="14">
    <source>
        <dbReference type="ARBA" id="ARBA00023211"/>
    </source>
</evidence>
<evidence type="ECO:0000256" key="1">
    <source>
        <dbReference type="ARBA" id="ARBA00000141"/>
    </source>
</evidence>
<comment type="pathway">
    <text evidence="4 18">Cofactor biosynthesis; riboflavin biosynthesis; 2-hydroxy-3-oxobutyl phosphate from D-ribulose 5-phosphate: step 1/1.</text>
</comment>
<comment type="function">
    <text evidence="2 18">Catalyzes the conversion of D-ribulose 5-phosphate to formate and 3,4-dihydroxy-2-butanone 4-phosphate.</text>
</comment>
<dbReference type="InterPro" id="IPR036144">
    <property type="entry name" value="RibA-like_sf"/>
</dbReference>
<dbReference type="Pfam" id="PF00925">
    <property type="entry name" value="GTP_cyclohydro2"/>
    <property type="match status" value="1"/>
</dbReference>
<evidence type="ECO:0000256" key="11">
    <source>
        <dbReference type="ARBA" id="ARBA00022833"/>
    </source>
</evidence>
<keyword evidence="13 18" id="KW-0342">GTP-binding</keyword>
<dbReference type="NCBIfam" id="TIGR00506">
    <property type="entry name" value="ribB"/>
    <property type="match status" value="1"/>
</dbReference>
<dbReference type="SUPFAM" id="SSF55821">
    <property type="entry name" value="YrdC/RibB"/>
    <property type="match status" value="1"/>
</dbReference>
<sequence length="403" mass="44494">MQIELNKIADAIEDIKVGKVVIVVDDEDRENEGDFVAAAEYATPEVINFMATHGRGLICASLTAERCKELDLNLMVGNNTAVHETNFTVSIDLIGHGCTTGISASDRSKTVMALTNPATLPADLGRPGHIFPLRAQEGGVLRRAGHTEATVDLARLAGLQPAGVLVEILKEDGEMARLPDLIEIAKLHNLKIVSIKDLIAYRLEKESLIKEEVTVNLPTEWGDFKMTAFTQVNNKATHLAIFKGTWEENEPILVRVHSSCVTGDIFGSCRCDCGPQLHKSMEMIQKEGKGLIVYMNQEGRGIGLINKLKSYNLQDEGFDTVEANLELGFKSDERDYGVGAQIIRALGVRKMRLMSNNPTKRAGLIGYNLEVVENIPIEIESNQHNEFYLKTKRDKMGHQIMKG</sequence>
<feature type="site" description="Essential for DHBP synthase activity" evidence="18">
    <location>
        <position position="167"/>
    </location>
</feature>
<feature type="binding site" evidence="18">
    <location>
        <position position="30"/>
    </location>
    <ligand>
        <name>Mg(2+)</name>
        <dbReference type="ChEBI" id="CHEBI:18420"/>
        <label>2</label>
    </ligand>
</feature>
<feature type="binding site" evidence="18">
    <location>
        <position position="34"/>
    </location>
    <ligand>
        <name>D-ribulose 5-phosphate</name>
        <dbReference type="ChEBI" id="CHEBI:58121"/>
    </ligand>
</feature>
<feature type="active site" description="Nucleophile; for GTP cyclohydrolase activity" evidence="18">
    <location>
        <position position="334"/>
    </location>
</feature>
<feature type="region of interest" description="DHBP synthase" evidence="18">
    <location>
        <begin position="1"/>
        <end position="204"/>
    </location>
</feature>
<comment type="pathway">
    <text evidence="3 18">Cofactor biosynthesis; riboflavin biosynthesis; 5-amino-6-(D-ribitylamino)uracil from GTP: step 1/4.</text>
</comment>
<evidence type="ECO:0000256" key="10">
    <source>
        <dbReference type="ARBA" id="ARBA00022801"/>
    </source>
</evidence>
<evidence type="ECO:0000256" key="9">
    <source>
        <dbReference type="ARBA" id="ARBA00022741"/>
    </source>
</evidence>
<feature type="binding site" evidence="18">
    <location>
        <position position="360"/>
    </location>
    <ligand>
        <name>GTP</name>
        <dbReference type="ChEBI" id="CHEBI:37565"/>
    </ligand>
</feature>
<feature type="region of interest" description="GTP cyclohydrolase II" evidence="18">
    <location>
        <begin position="205"/>
        <end position="403"/>
    </location>
</feature>
<dbReference type="PANTHER" id="PTHR21327">
    <property type="entry name" value="GTP CYCLOHYDROLASE II-RELATED"/>
    <property type="match status" value="1"/>
</dbReference>
<keyword evidence="8 18" id="KW-0479">Metal-binding</keyword>